<feature type="domain" description="Histidine kinase" evidence="9">
    <location>
        <begin position="225"/>
        <end position="445"/>
    </location>
</feature>
<evidence type="ECO:0000256" key="7">
    <source>
        <dbReference type="ARBA" id="ARBA00023012"/>
    </source>
</evidence>
<dbReference type="EC" id="2.7.13.3" evidence="3"/>
<accession>A0ABS3Q703</accession>
<keyword evidence="8" id="KW-0472">Membrane</keyword>
<keyword evidence="5" id="KW-0808">Transferase</keyword>
<dbReference type="PROSITE" id="PS50885">
    <property type="entry name" value="HAMP"/>
    <property type="match status" value="1"/>
</dbReference>
<comment type="caution">
    <text evidence="11">The sequence shown here is derived from an EMBL/GenBank/DDBJ whole genome shotgun (WGS) entry which is preliminary data.</text>
</comment>
<name>A0ABS3Q703_9GAMM</name>
<dbReference type="Gene3D" id="1.10.287.130">
    <property type="match status" value="1"/>
</dbReference>
<gene>
    <name evidence="11" type="ORF">J3998_11025</name>
</gene>
<dbReference type="Gene3D" id="3.30.565.10">
    <property type="entry name" value="Histidine kinase-like ATPase, C-terminal domain"/>
    <property type="match status" value="1"/>
</dbReference>
<proteinExistence type="predicted"/>
<evidence type="ECO:0000256" key="6">
    <source>
        <dbReference type="ARBA" id="ARBA00022777"/>
    </source>
</evidence>
<dbReference type="PANTHER" id="PTHR45453:SF1">
    <property type="entry name" value="PHOSPHATE REGULON SENSOR PROTEIN PHOR"/>
    <property type="match status" value="1"/>
</dbReference>
<dbReference type="InterPro" id="IPR003661">
    <property type="entry name" value="HisK_dim/P_dom"/>
</dbReference>
<dbReference type="InterPro" id="IPR050351">
    <property type="entry name" value="BphY/WalK/GraS-like"/>
</dbReference>
<dbReference type="Proteomes" id="UP000664835">
    <property type="component" value="Unassembled WGS sequence"/>
</dbReference>
<evidence type="ECO:0000256" key="1">
    <source>
        <dbReference type="ARBA" id="ARBA00000085"/>
    </source>
</evidence>
<comment type="catalytic activity">
    <reaction evidence="1">
        <text>ATP + protein L-histidine = ADP + protein N-phospho-L-histidine.</text>
        <dbReference type="EC" id="2.7.13.3"/>
    </reaction>
</comment>
<dbReference type="SMART" id="SM00304">
    <property type="entry name" value="HAMP"/>
    <property type="match status" value="1"/>
</dbReference>
<evidence type="ECO:0000256" key="4">
    <source>
        <dbReference type="ARBA" id="ARBA00022553"/>
    </source>
</evidence>
<dbReference type="InterPro" id="IPR036097">
    <property type="entry name" value="HisK_dim/P_sf"/>
</dbReference>
<comment type="subcellular location">
    <subcellularLocation>
        <location evidence="2">Membrane</location>
    </subcellularLocation>
</comment>
<sequence>MLHKTMLHYVDQRDQQRLERLKNNIEVYLQYEPVTGVQDIPLTAWQRLTFYSHRMDFQQMSSMVPRLMERFKNRRALPPADEFEARVSLLTPDGKVVYGPTLTKSCTKLPIIENGREIAQIGYHPLSELQEQTDIEFAESQFKLLTIGAVFITFFAVILLWPFGNHILTPVRQLNRAVHRLAGGDLSVRLEAKRKDELGALQRDFNHLATTLEAAQTSRNQWIADISHELRTPLTVINGSIEAMHDGIRPLNQENLQIVQKEVAVLQRLIEDLYQLSLSDVGALQYSMQSVDLAEVVQQSIDALENKARQKSIVIESDILCESWVYGDSSRLMQLVTNLLSNALNYTDAIDHHGQQGKVLIDLQARGGKYCLRIADSSPGVTEQELSHLTDRFYRTDPSRNRRTGGAGLGLAMVSQIAAAHNAKLTIQHSQLGGLQVEIEFDQEEQK</sequence>
<dbReference type="InterPro" id="IPR003594">
    <property type="entry name" value="HATPase_dom"/>
</dbReference>
<dbReference type="CDD" id="cd06225">
    <property type="entry name" value="HAMP"/>
    <property type="match status" value="1"/>
</dbReference>
<dbReference type="CDD" id="cd00082">
    <property type="entry name" value="HisKA"/>
    <property type="match status" value="1"/>
</dbReference>
<evidence type="ECO:0000256" key="3">
    <source>
        <dbReference type="ARBA" id="ARBA00012438"/>
    </source>
</evidence>
<dbReference type="SMART" id="SM00388">
    <property type="entry name" value="HisKA"/>
    <property type="match status" value="1"/>
</dbReference>
<dbReference type="SUPFAM" id="SSF47384">
    <property type="entry name" value="Homodimeric domain of signal transducing histidine kinase"/>
    <property type="match status" value="1"/>
</dbReference>
<keyword evidence="8" id="KW-0812">Transmembrane</keyword>
<evidence type="ECO:0000256" key="8">
    <source>
        <dbReference type="SAM" id="Phobius"/>
    </source>
</evidence>
<protein>
    <recommendedName>
        <fullName evidence="3">histidine kinase</fullName>
        <ecNumber evidence="3">2.7.13.3</ecNumber>
    </recommendedName>
</protein>
<evidence type="ECO:0000313" key="12">
    <source>
        <dbReference type="Proteomes" id="UP000664835"/>
    </source>
</evidence>
<dbReference type="PANTHER" id="PTHR45453">
    <property type="entry name" value="PHOSPHATE REGULON SENSOR PROTEIN PHOR"/>
    <property type="match status" value="1"/>
</dbReference>
<reference evidence="11 12" key="1">
    <citation type="submission" date="2021-03" db="EMBL/GenBank/DDBJ databases">
        <title>Thiomicrorhabdus sp.nov.,novel sulfur-oxidizing bacteria isolated from coastal sediment.</title>
        <authorList>
            <person name="Liu X."/>
        </authorList>
    </citation>
    <scope>NUCLEOTIDE SEQUENCE [LARGE SCALE GENOMIC DNA]</scope>
    <source>
        <strain evidence="11 12">6S2-11</strain>
    </source>
</reference>
<evidence type="ECO:0000259" key="9">
    <source>
        <dbReference type="PROSITE" id="PS50109"/>
    </source>
</evidence>
<dbReference type="Pfam" id="PF00672">
    <property type="entry name" value="HAMP"/>
    <property type="match status" value="1"/>
</dbReference>
<dbReference type="InterPro" id="IPR005467">
    <property type="entry name" value="His_kinase_dom"/>
</dbReference>
<keyword evidence="8" id="KW-1133">Transmembrane helix</keyword>
<keyword evidence="7" id="KW-0902">Two-component regulatory system</keyword>
<dbReference type="EMBL" id="JAGETV010000026">
    <property type="protein sequence ID" value="MBO1928109.1"/>
    <property type="molecule type" value="Genomic_DNA"/>
</dbReference>
<evidence type="ECO:0000313" key="11">
    <source>
        <dbReference type="EMBL" id="MBO1928109.1"/>
    </source>
</evidence>
<organism evidence="11 12">
    <name type="scientific">Thiomicrorhabdus marina</name>
    <dbReference type="NCBI Taxonomy" id="2818442"/>
    <lineage>
        <taxon>Bacteria</taxon>
        <taxon>Pseudomonadati</taxon>
        <taxon>Pseudomonadota</taxon>
        <taxon>Gammaproteobacteria</taxon>
        <taxon>Thiotrichales</taxon>
        <taxon>Piscirickettsiaceae</taxon>
        <taxon>Thiomicrorhabdus</taxon>
    </lineage>
</organism>
<dbReference type="PROSITE" id="PS50109">
    <property type="entry name" value="HIS_KIN"/>
    <property type="match status" value="1"/>
</dbReference>
<dbReference type="Gene3D" id="6.10.340.10">
    <property type="match status" value="1"/>
</dbReference>
<dbReference type="Pfam" id="PF02518">
    <property type="entry name" value="HATPase_c"/>
    <property type="match status" value="1"/>
</dbReference>
<keyword evidence="4" id="KW-0597">Phosphoprotein</keyword>
<keyword evidence="6" id="KW-0418">Kinase</keyword>
<feature type="domain" description="HAMP" evidence="10">
    <location>
        <begin position="165"/>
        <end position="217"/>
    </location>
</feature>
<dbReference type="InterPro" id="IPR003660">
    <property type="entry name" value="HAMP_dom"/>
</dbReference>
<evidence type="ECO:0000256" key="5">
    <source>
        <dbReference type="ARBA" id="ARBA00022679"/>
    </source>
</evidence>
<dbReference type="PRINTS" id="PR00344">
    <property type="entry name" value="BCTRLSENSOR"/>
</dbReference>
<feature type="transmembrane region" description="Helical" evidence="8">
    <location>
        <begin position="144"/>
        <end position="164"/>
    </location>
</feature>
<dbReference type="RefSeq" id="WP_208150723.1">
    <property type="nucleotide sequence ID" value="NZ_JAGETV010000026.1"/>
</dbReference>
<evidence type="ECO:0000256" key="2">
    <source>
        <dbReference type="ARBA" id="ARBA00004370"/>
    </source>
</evidence>
<dbReference type="SUPFAM" id="SSF158472">
    <property type="entry name" value="HAMP domain-like"/>
    <property type="match status" value="1"/>
</dbReference>
<dbReference type="InterPro" id="IPR004358">
    <property type="entry name" value="Sig_transdc_His_kin-like_C"/>
</dbReference>
<evidence type="ECO:0000259" key="10">
    <source>
        <dbReference type="PROSITE" id="PS50885"/>
    </source>
</evidence>
<dbReference type="SUPFAM" id="SSF55874">
    <property type="entry name" value="ATPase domain of HSP90 chaperone/DNA topoisomerase II/histidine kinase"/>
    <property type="match status" value="1"/>
</dbReference>
<dbReference type="InterPro" id="IPR036890">
    <property type="entry name" value="HATPase_C_sf"/>
</dbReference>
<keyword evidence="12" id="KW-1185">Reference proteome</keyword>
<dbReference type="Pfam" id="PF00512">
    <property type="entry name" value="HisKA"/>
    <property type="match status" value="1"/>
</dbReference>
<dbReference type="SMART" id="SM00387">
    <property type="entry name" value="HATPase_c"/>
    <property type="match status" value="1"/>
</dbReference>